<dbReference type="EMBL" id="JBHTAA010000002">
    <property type="protein sequence ID" value="MFC7203116.1"/>
    <property type="molecule type" value="Genomic_DNA"/>
</dbReference>
<dbReference type="Proteomes" id="UP001596481">
    <property type="component" value="Unassembled WGS sequence"/>
</dbReference>
<evidence type="ECO:0000313" key="2">
    <source>
        <dbReference type="EMBL" id="MFC7203116.1"/>
    </source>
</evidence>
<evidence type="ECO:0000256" key="1">
    <source>
        <dbReference type="SAM" id="MobiDB-lite"/>
    </source>
</evidence>
<evidence type="ECO:0000313" key="3">
    <source>
        <dbReference type="Proteomes" id="UP001596481"/>
    </source>
</evidence>
<organism evidence="2 3">
    <name type="scientific">Haloferax namakaokahaiae</name>
    <dbReference type="NCBI Taxonomy" id="1748331"/>
    <lineage>
        <taxon>Archaea</taxon>
        <taxon>Methanobacteriati</taxon>
        <taxon>Methanobacteriota</taxon>
        <taxon>Stenosarchaea group</taxon>
        <taxon>Halobacteria</taxon>
        <taxon>Halobacteriales</taxon>
        <taxon>Haloferacaceae</taxon>
        <taxon>Haloferax</taxon>
    </lineage>
</organism>
<sequence>MDAMASETVFTDDDEGKRVVNPNGDDIGRVIEVRHGVAYVDPDPGITDTLKSKLGWGDSDEESYRLDNENVETVTDDTVRLKR</sequence>
<dbReference type="AlphaFoldDB" id="A0ABD5ZD24"/>
<protein>
    <submittedName>
        <fullName evidence="2">PRC-barrel domain containing protein</fullName>
    </submittedName>
</protein>
<gene>
    <name evidence="2" type="ORF">ACFQJC_06295</name>
</gene>
<reference evidence="2 3" key="1">
    <citation type="journal article" date="2019" name="Int. J. Syst. Evol. Microbiol.">
        <title>The Global Catalogue of Microorganisms (GCM) 10K type strain sequencing project: providing services to taxonomists for standard genome sequencing and annotation.</title>
        <authorList>
            <consortium name="The Broad Institute Genomics Platform"/>
            <consortium name="The Broad Institute Genome Sequencing Center for Infectious Disease"/>
            <person name="Wu L."/>
            <person name="Ma J."/>
        </authorList>
    </citation>
    <scope>NUCLEOTIDE SEQUENCE [LARGE SCALE GENOMIC DNA]</scope>
    <source>
        <strain evidence="2 3">DSM 29988</strain>
    </source>
</reference>
<name>A0ABD5ZD24_9EURY</name>
<accession>A0ABD5ZD24</accession>
<dbReference type="RefSeq" id="WP_390222431.1">
    <property type="nucleotide sequence ID" value="NZ_JBHTAA010000002.1"/>
</dbReference>
<keyword evidence="3" id="KW-1185">Reference proteome</keyword>
<feature type="region of interest" description="Disordered" evidence="1">
    <location>
        <begin position="1"/>
        <end position="25"/>
    </location>
</feature>
<comment type="caution">
    <text evidence="2">The sequence shown here is derived from an EMBL/GenBank/DDBJ whole genome shotgun (WGS) entry which is preliminary data.</text>
</comment>
<proteinExistence type="predicted"/>